<gene>
    <name evidence="5" type="ORF">jhhlp_001607</name>
</gene>
<dbReference type="SUPFAM" id="SSF53335">
    <property type="entry name" value="S-adenosyl-L-methionine-dependent methyltransferases"/>
    <property type="match status" value="1"/>
</dbReference>
<dbReference type="InParanoid" id="A0A2N3NIN8"/>
<evidence type="ECO:0000256" key="4">
    <source>
        <dbReference type="ARBA" id="ARBA00022691"/>
    </source>
</evidence>
<dbReference type="AlphaFoldDB" id="A0A2N3NIN8"/>
<dbReference type="STRING" id="41688.A0A2N3NIN8"/>
<dbReference type="GO" id="GO:0008757">
    <property type="term" value="F:S-adenosylmethionine-dependent methyltransferase activity"/>
    <property type="evidence" value="ECO:0007669"/>
    <property type="project" value="InterPro"/>
</dbReference>
<accession>A0A2N3NIN8</accession>
<proteinExistence type="predicted"/>
<dbReference type="InterPro" id="IPR008854">
    <property type="entry name" value="TPMT"/>
</dbReference>
<keyword evidence="2" id="KW-0489">Methyltransferase</keyword>
<name>A0A2N3NIN8_9PEZI</name>
<protein>
    <recommendedName>
        <fullName evidence="7">Methyltransferase domain-containing protein</fullName>
    </recommendedName>
</protein>
<dbReference type="CDD" id="cd02440">
    <property type="entry name" value="AdoMet_MTases"/>
    <property type="match status" value="1"/>
</dbReference>
<evidence type="ECO:0000256" key="3">
    <source>
        <dbReference type="ARBA" id="ARBA00022679"/>
    </source>
</evidence>
<evidence type="ECO:0000313" key="6">
    <source>
        <dbReference type="Proteomes" id="UP000233524"/>
    </source>
</evidence>
<reference evidence="5 6" key="1">
    <citation type="journal article" date="2017" name="G3 (Bethesda)">
        <title>First Draft Genome Sequence of the Pathogenic Fungus Lomentospora prolificans (Formerly Scedosporium prolificans).</title>
        <authorList>
            <person name="Luo R."/>
            <person name="Zimin A."/>
            <person name="Workman R."/>
            <person name="Fan Y."/>
            <person name="Pertea G."/>
            <person name="Grossman N."/>
            <person name="Wear M.P."/>
            <person name="Jia B."/>
            <person name="Miller H."/>
            <person name="Casadevall A."/>
            <person name="Timp W."/>
            <person name="Zhang S.X."/>
            <person name="Salzberg S.L."/>
        </authorList>
    </citation>
    <scope>NUCLEOTIDE SEQUENCE [LARGE SCALE GENOMIC DNA]</scope>
    <source>
        <strain evidence="5 6">JHH-5317</strain>
    </source>
</reference>
<dbReference type="Proteomes" id="UP000233524">
    <property type="component" value="Unassembled WGS sequence"/>
</dbReference>
<dbReference type="PANTHER" id="PTHR32183:SF6">
    <property type="entry name" value="CYSTEINE SULFINATE DESULFINASE_CYSTEINE DESULFURASE AND RELATED ENZYMES"/>
    <property type="match status" value="1"/>
</dbReference>
<sequence length="270" mass="30349">MTDLPKFEVGRLISHFTHRQLEDQASGWAELWDTNQSSLWDRGKPSPPLIELIEARSDLLPKAKSGRRLQALVPGCGKGYDVVMLALHGFDVIGLEVSSVAVKTAEAYAAGEMAEPSGYHYGNKDDPAVSEIGCVRFIEKDFFAKDWEKPLLDEIEGFDLIYDYTFLCALRPEMREGWARRMRQLLSPSGVLVCLEFPLHKDLKHPGPPWPLQGAYWNLLADGGNGIVHVLKEESGGGNGYFKRIDRYQPKESFPQGQGKDMISVWTLKR</sequence>
<dbReference type="OrthoDB" id="276151at2759"/>
<keyword evidence="6" id="KW-1185">Reference proteome</keyword>
<evidence type="ECO:0000256" key="1">
    <source>
        <dbReference type="ARBA" id="ARBA00022553"/>
    </source>
</evidence>
<evidence type="ECO:0000256" key="2">
    <source>
        <dbReference type="ARBA" id="ARBA00022603"/>
    </source>
</evidence>
<keyword evidence="4" id="KW-0949">S-adenosyl-L-methionine</keyword>
<dbReference type="Gene3D" id="3.40.50.150">
    <property type="entry name" value="Vaccinia Virus protein VP39"/>
    <property type="match status" value="1"/>
</dbReference>
<dbReference type="PANTHER" id="PTHR32183">
    <property type="match status" value="1"/>
</dbReference>
<comment type="caution">
    <text evidence="5">The sequence shown here is derived from an EMBL/GenBank/DDBJ whole genome shotgun (WGS) entry which is preliminary data.</text>
</comment>
<dbReference type="PROSITE" id="PS51585">
    <property type="entry name" value="SAM_MT_TPMT"/>
    <property type="match status" value="1"/>
</dbReference>
<evidence type="ECO:0008006" key="7">
    <source>
        <dbReference type="Google" id="ProtNLM"/>
    </source>
</evidence>
<keyword evidence="1" id="KW-0597">Phosphoprotein</keyword>
<dbReference type="GO" id="GO:0032259">
    <property type="term" value="P:methylation"/>
    <property type="evidence" value="ECO:0007669"/>
    <property type="project" value="UniProtKB-KW"/>
</dbReference>
<dbReference type="VEuPathDB" id="FungiDB:jhhlp_001607"/>
<dbReference type="EMBL" id="NLAX01000004">
    <property type="protein sequence ID" value="PKS12307.1"/>
    <property type="molecule type" value="Genomic_DNA"/>
</dbReference>
<dbReference type="InterPro" id="IPR029063">
    <property type="entry name" value="SAM-dependent_MTases_sf"/>
</dbReference>
<organism evidence="5 6">
    <name type="scientific">Lomentospora prolificans</name>
    <dbReference type="NCBI Taxonomy" id="41688"/>
    <lineage>
        <taxon>Eukaryota</taxon>
        <taxon>Fungi</taxon>
        <taxon>Dikarya</taxon>
        <taxon>Ascomycota</taxon>
        <taxon>Pezizomycotina</taxon>
        <taxon>Sordariomycetes</taxon>
        <taxon>Hypocreomycetidae</taxon>
        <taxon>Microascales</taxon>
        <taxon>Microascaceae</taxon>
        <taxon>Lomentospora</taxon>
    </lineage>
</organism>
<evidence type="ECO:0000313" key="5">
    <source>
        <dbReference type="EMBL" id="PKS12307.1"/>
    </source>
</evidence>
<keyword evidence="3" id="KW-0808">Transferase</keyword>
<dbReference type="Pfam" id="PF05724">
    <property type="entry name" value="TPMT"/>
    <property type="match status" value="1"/>
</dbReference>